<sequence>MVKKKRVGVVVSNKPDKTVVVAVQTRYQHPKYSKMLIKTKRYMVHDEHNISRNGDFVLIEESIPLSKHKKWVLKETIKSSLN</sequence>
<dbReference type="PANTHER" id="PTHR10744:SF1">
    <property type="entry name" value="SMALL RIBOSOMAL SUBUNIT PROTEIN US17M"/>
    <property type="match status" value="1"/>
</dbReference>
<keyword evidence="5 8" id="KW-0689">Ribosomal protein</keyword>
<dbReference type="HAMAP" id="MF_01345_B">
    <property type="entry name" value="Ribosomal_uS17_B"/>
    <property type="match status" value="1"/>
</dbReference>
<geneLocation type="plastid" evidence="8"/>
<keyword evidence="8" id="KW-0934">Plastid</keyword>
<dbReference type="GO" id="GO:0005739">
    <property type="term" value="C:mitochondrion"/>
    <property type="evidence" value="ECO:0007669"/>
    <property type="project" value="TreeGrafter"/>
</dbReference>
<dbReference type="Gene3D" id="2.40.50.140">
    <property type="entry name" value="Nucleic acid-binding proteins"/>
    <property type="match status" value="1"/>
</dbReference>
<dbReference type="AlphaFoldDB" id="A0A7S6PV19"/>
<dbReference type="SUPFAM" id="SSF50249">
    <property type="entry name" value="Nucleic acid-binding proteins"/>
    <property type="match status" value="1"/>
</dbReference>
<evidence type="ECO:0000256" key="2">
    <source>
        <dbReference type="ARBA" id="ARBA00010254"/>
    </source>
</evidence>
<organism evidence="8">
    <name type="scientific">Pedospumella sp. Jangsampo120217C5</name>
    <dbReference type="NCBI Taxonomy" id="2782409"/>
    <lineage>
        <taxon>Eukaryota</taxon>
        <taxon>Sar</taxon>
        <taxon>Stramenopiles</taxon>
        <taxon>Ochrophyta</taxon>
        <taxon>Chrysophyceae</taxon>
        <taxon>Chromulinales</taxon>
        <taxon>Chromulinaceae</taxon>
        <taxon>Pedospumella</taxon>
    </lineage>
</organism>
<dbReference type="PANTHER" id="PTHR10744">
    <property type="entry name" value="40S RIBOSOMAL PROTEIN S11 FAMILY MEMBER"/>
    <property type="match status" value="1"/>
</dbReference>
<dbReference type="InterPro" id="IPR000266">
    <property type="entry name" value="Ribosomal_uS17"/>
</dbReference>
<dbReference type="EMBL" id="MN935477">
    <property type="protein sequence ID" value="QOU10616.1"/>
    <property type="molecule type" value="Genomic_DNA"/>
</dbReference>
<comment type="function">
    <text evidence="1">One of the primary rRNA binding proteins, it binds specifically to the 5'-end of 16S ribosomal RNA.</text>
</comment>
<dbReference type="GO" id="GO:0019843">
    <property type="term" value="F:rRNA binding"/>
    <property type="evidence" value="ECO:0007669"/>
    <property type="project" value="UniProtKB-KW"/>
</dbReference>
<evidence type="ECO:0000256" key="7">
    <source>
        <dbReference type="ARBA" id="ARBA00035251"/>
    </source>
</evidence>
<proteinExistence type="inferred from homology"/>
<gene>
    <name evidence="8" type="primary">rps17</name>
    <name evidence="8" type="ORF">PedoPt_p041</name>
</gene>
<evidence type="ECO:0000256" key="3">
    <source>
        <dbReference type="ARBA" id="ARBA00022730"/>
    </source>
</evidence>
<dbReference type="InterPro" id="IPR012340">
    <property type="entry name" value="NA-bd_OB-fold"/>
</dbReference>
<dbReference type="NCBIfam" id="NF004123">
    <property type="entry name" value="PRK05610.1"/>
    <property type="match status" value="1"/>
</dbReference>
<evidence type="ECO:0000256" key="5">
    <source>
        <dbReference type="ARBA" id="ARBA00022980"/>
    </source>
</evidence>
<dbReference type="PRINTS" id="PR00973">
    <property type="entry name" value="RIBOSOMALS17"/>
</dbReference>
<reference evidence="8" key="1">
    <citation type="journal article" date="2020" name="Front. Plant Sci.">
        <title>Comparative Plastid Genomics of Non-Photosynthetic Chrysophytes: Genome Reduction and Compaction.</title>
        <authorList>
            <person name="Kim J.I."/>
            <person name="Jeong M."/>
            <person name="Archibald J.M."/>
            <person name="Shin W."/>
        </authorList>
    </citation>
    <scope>NUCLEOTIDE SEQUENCE</scope>
    <source>
        <strain evidence="8">Jangsampo120217C5</strain>
    </source>
</reference>
<dbReference type="GO" id="GO:0006412">
    <property type="term" value="P:translation"/>
    <property type="evidence" value="ECO:0007669"/>
    <property type="project" value="InterPro"/>
</dbReference>
<keyword evidence="4" id="KW-0694">RNA-binding</keyword>
<dbReference type="InterPro" id="IPR019984">
    <property type="entry name" value="Ribosomal_uS17_bact/chlr"/>
</dbReference>
<evidence type="ECO:0000256" key="1">
    <source>
        <dbReference type="ARBA" id="ARBA00002932"/>
    </source>
</evidence>
<comment type="similarity">
    <text evidence="2">Belongs to the universal ribosomal protein uS17 family.</text>
</comment>
<protein>
    <recommendedName>
        <fullName evidence="7">Small ribosomal subunit protein uS17c</fullName>
    </recommendedName>
</protein>
<name>A0A7S6PV19_9STRA</name>
<dbReference type="GO" id="GO:0003735">
    <property type="term" value="F:structural constituent of ribosome"/>
    <property type="evidence" value="ECO:0007669"/>
    <property type="project" value="InterPro"/>
</dbReference>
<keyword evidence="6" id="KW-0687">Ribonucleoprotein</keyword>
<evidence type="ECO:0000256" key="6">
    <source>
        <dbReference type="ARBA" id="ARBA00023274"/>
    </source>
</evidence>
<dbReference type="GO" id="GO:1990904">
    <property type="term" value="C:ribonucleoprotein complex"/>
    <property type="evidence" value="ECO:0007669"/>
    <property type="project" value="UniProtKB-KW"/>
</dbReference>
<dbReference type="CDD" id="cd00364">
    <property type="entry name" value="Ribosomal_uS17"/>
    <property type="match status" value="1"/>
</dbReference>
<evidence type="ECO:0000313" key="8">
    <source>
        <dbReference type="EMBL" id="QOU10616.1"/>
    </source>
</evidence>
<dbReference type="GO" id="GO:0005840">
    <property type="term" value="C:ribosome"/>
    <property type="evidence" value="ECO:0007669"/>
    <property type="project" value="UniProtKB-KW"/>
</dbReference>
<dbReference type="Pfam" id="PF00366">
    <property type="entry name" value="Ribosomal_S17"/>
    <property type="match status" value="1"/>
</dbReference>
<dbReference type="NCBIfam" id="TIGR03635">
    <property type="entry name" value="uS17_bact"/>
    <property type="match status" value="1"/>
</dbReference>
<accession>A0A7S6PV19</accession>
<keyword evidence="3" id="KW-0699">rRNA-binding</keyword>
<evidence type="ECO:0000256" key="4">
    <source>
        <dbReference type="ARBA" id="ARBA00022884"/>
    </source>
</evidence>